<dbReference type="EMBL" id="DMAI01000339">
    <property type="protein sequence ID" value="HAE49825.1"/>
    <property type="molecule type" value="Genomic_DNA"/>
</dbReference>
<gene>
    <name evidence="2" type="ORF">DCK97_20640</name>
</gene>
<feature type="non-terminal residue" evidence="2">
    <location>
        <position position="1"/>
    </location>
</feature>
<sequence length="63" mass="5949">TGLGLPLARMLAELHGGSLTLDSEKNIGTTATLLLPAARLGGAVGLGAAAGGCPPDRAAAGPS</sequence>
<proteinExistence type="predicted"/>
<accession>A0A3B9IPU5</accession>
<organism evidence="2 3">
    <name type="scientific">Tistrella mobilis</name>
    <dbReference type="NCBI Taxonomy" id="171437"/>
    <lineage>
        <taxon>Bacteria</taxon>
        <taxon>Pseudomonadati</taxon>
        <taxon>Pseudomonadota</taxon>
        <taxon>Alphaproteobacteria</taxon>
        <taxon>Geminicoccales</taxon>
        <taxon>Geminicoccaceae</taxon>
        <taxon>Tistrella</taxon>
    </lineage>
</organism>
<dbReference type="Pfam" id="PF02518">
    <property type="entry name" value="HATPase_c"/>
    <property type="match status" value="1"/>
</dbReference>
<dbReference type="Gene3D" id="3.30.565.10">
    <property type="entry name" value="Histidine kinase-like ATPase, C-terminal domain"/>
    <property type="match status" value="1"/>
</dbReference>
<dbReference type="CDD" id="cd00075">
    <property type="entry name" value="HATPase"/>
    <property type="match status" value="1"/>
</dbReference>
<dbReference type="InterPro" id="IPR036890">
    <property type="entry name" value="HATPase_C_sf"/>
</dbReference>
<feature type="domain" description="Histidine kinase/HSP90-like ATPase" evidence="1">
    <location>
        <begin position="1"/>
        <end position="38"/>
    </location>
</feature>
<dbReference type="SUPFAM" id="SSF55874">
    <property type="entry name" value="ATPase domain of HSP90 chaperone/DNA topoisomerase II/histidine kinase"/>
    <property type="match status" value="1"/>
</dbReference>
<reference evidence="2 3" key="1">
    <citation type="journal article" date="2018" name="Nat. Biotechnol.">
        <title>A standardized bacterial taxonomy based on genome phylogeny substantially revises the tree of life.</title>
        <authorList>
            <person name="Parks D.H."/>
            <person name="Chuvochina M."/>
            <person name="Waite D.W."/>
            <person name="Rinke C."/>
            <person name="Skarshewski A."/>
            <person name="Chaumeil P.A."/>
            <person name="Hugenholtz P."/>
        </authorList>
    </citation>
    <scope>NUCLEOTIDE SEQUENCE [LARGE SCALE GENOMIC DNA]</scope>
    <source>
        <strain evidence="2">UBA8739</strain>
    </source>
</reference>
<evidence type="ECO:0000313" key="2">
    <source>
        <dbReference type="EMBL" id="HAE49825.1"/>
    </source>
</evidence>
<protein>
    <recommendedName>
        <fullName evidence="1">Histidine kinase/HSP90-like ATPase domain-containing protein</fullName>
    </recommendedName>
</protein>
<evidence type="ECO:0000313" key="3">
    <source>
        <dbReference type="Proteomes" id="UP000257706"/>
    </source>
</evidence>
<dbReference type="AlphaFoldDB" id="A0A3B9IPU5"/>
<evidence type="ECO:0000259" key="1">
    <source>
        <dbReference type="Pfam" id="PF02518"/>
    </source>
</evidence>
<name>A0A3B9IPU5_9PROT</name>
<comment type="caution">
    <text evidence="2">The sequence shown here is derived from an EMBL/GenBank/DDBJ whole genome shotgun (WGS) entry which is preliminary data.</text>
</comment>
<dbReference type="Proteomes" id="UP000257706">
    <property type="component" value="Unassembled WGS sequence"/>
</dbReference>
<dbReference type="InterPro" id="IPR003594">
    <property type="entry name" value="HATPase_dom"/>
</dbReference>